<proteinExistence type="predicted"/>
<gene>
    <name evidence="2" type="ORF">SARC_09819</name>
</gene>
<organism evidence="2 3">
    <name type="scientific">Sphaeroforma arctica JP610</name>
    <dbReference type="NCBI Taxonomy" id="667725"/>
    <lineage>
        <taxon>Eukaryota</taxon>
        <taxon>Ichthyosporea</taxon>
        <taxon>Ichthyophonida</taxon>
        <taxon>Sphaeroforma</taxon>
    </lineage>
</organism>
<dbReference type="RefSeq" id="XP_014151625.1">
    <property type="nucleotide sequence ID" value="XM_014296150.1"/>
</dbReference>
<dbReference type="GeneID" id="25910323"/>
<protein>
    <submittedName>
        <fullName evidence="2">Uncharacterized protein</fullName>
    </submittedName>
</protein>
<keyword evidence="3" id="KW-1185">Reference proteome</keyword>
<accession>A0A0L0FP19</accession>
<sequence length="50" mass="5735">MAHSSPNWLYYTLSPHRRRRRGFHHPGAKASDTSDTTGMQRDVNAVCDHI</sequence>
<name>A0A0L0FP19_9EUKA</name>
<dbReference type="AlphaFoldDB" id="A0A0L0FP19"/>
<reference evidence="2 3" key="1">
    <citation type="submission" date="2011-02" db="EMBL/GenBank/DDBJ databases">
        <title>The Genome Sequence of Sphaeroforma arctica JP610.</title>
        <authorList>
            <consortium name="The Broad Institute Genome Sequencing Platform"/>
            <person name="Russ C."/>
            <person name="Cuomo C."/>
            <person name="Young S.K."/>
            <person name="Zeng Q."/>
            <person name="Gargeya S."/>
            <person name="Alvarado L."/>
            <person name="Berlin A."/>
            <person name="Chapman S.B."/>
            <person name="Chen Z."/>
            <person name="Freedman E."/>
            <person name="Gellesch M."/>
            <person name="Goldberg J."/>
            <person name="Griggs A."/>
            <person name="Gujja S."/>
            <person name="Heilman E."/>
            <person name="Heiman D."/>
            <person name="Howarth C."/>
            <person name="Mehta T."/>
            <person name="Neiman D."/>
            <person name="Pearson M."/>
            <person name="Roberts A."/>
            <person name="Saif S."/>
            <person name="Shea T."/>
            <person name="Shenoy N."/>
            <person name="Sisk P."/>
            <person name="Stolte C."/>
            <person name="Sykes S."/>
            <person name="White J."/>
            <person name="Yandava C."/>
            <person name="Burger G."/>
            <person name="Gray M.W."/>
            <person name="Holland P.W.H."/>
            <person name="King N."/>
            <person name="Lang F.B.F."/>
            <person name="Roger A.J."/>
            <person name="Ruiz-Trillo I."/>
            <person name="Haas B."/>
            <person name="Nusbaum C."/>
            <person name="Birren B."/>
        </authorList>
    </citation>
    <scope>NUCLEOTIDE SEQUENCE [LARGE SCALE GENOMIC DNA]</scope>
    <source>
        <strain evidence="2 3">JP610</strain>
    </source>
</reference>
<evidence type="ECO:0000256" key="1">
    <source>
        <dbReference type="SAM" id="MobiDB-lite"/>
    </source>
</evidence>
<dbReference type="Proteomes" id="UP000054560">
    <property type="component" value="Unassembled WGS sequence"/>
</dbReference>
<feature type="non-terminal residue" evidence="2">
    <location>
        <position position="50"/>
    </location>
</feature>
<feature type="region of interest" description="Disordered" evidence="1">
    <location>
        <begin position="19"/>
        <end position="50"/>
    </location>
</feature>
<evidence type="ECO:0000313" key="3">
    <source>
        <dbReference type="Proteomes" id="UP000054560"/>
    </source>
</evidence>
<evidence type="ECO:0000313" key="2">
    <source>
        <dbReference type="EMBL" id="KNC77723.1"/>
    </source>
</evidence>
<dbReference type="EMBL" id="KQ242650">
    <property type="protein sequence ID" value="KNC77723.1"/>
    <property type="molecule type" value="Genomic_DNA"/>
</dbReference>